<evidence type="ECO:0000313" key="2">
    <source>
        <dbReference type="Proteomes" id="UP000006365"/>
    </source>
</evidence>
<proteinExistence type="predicted"/>
<keyword evidence="2" id="KW-1185">Reference proteome</keyword>
<dbReference type="EMBL" id="CP002364">
    <property type="protein sequence ID" value="ADW19390.1"/>
    <property type="molecule type" value="Genomic_DNA"/>
</dbReference>
<dbReference type="Proteomes" id="UP000006365">
    <property type="component" value="Chromosome"/>
</dbReference>
<evidence type="ECO:0000313" key="1">
    <source>
        <dbReference type="EMBL" id="ADW19390.1"/>
    </source>
</evidence>
<dbReference type="AlphaFoldDB" id="A0A7U3YPX6"/>
<sequence>MSDLTRWNRAGLSRFDYIDGNAAVFLERLRAGLAQKFPQWQPVAGVNPPEAESEEARKARLETLYNADPHDMLWQLTRQFARSCHVLAAHIDAYANESYLGTASQWENLRRLVALLDYAPLPPASAQTPLALLVKQAQRGVVAAGFQVKHSPAAGKPVIFETLTEIEVDAAFNSLHAKDYRRSPEAISGTTLVLENKWDKIKIGEPLVLEREGGGSLSAHLVHGIVLGEDRTTLTLTPAIPVGFTKGTTLVHCCPKERLKPLGPATKGAEPVGHSLQLAVPASGLAAGDIVLIRSGDDKPFYRRIKRVHDDRLVFYRPIDQLTLVGATVARPVTLALTELAKPPRRRVIVGPDNPDGLAEDTVIDMVFAAGDWSRLAGQWLADIRVIGKEGAKREYLPCYHCLHAKYVPVGTDPDTLEADDRPGYTCLSLTWHADTDGVPGNTDLRLNNPQTLLAPPIAPGPWLVDTFLNKSEEGRLIASLVTEASTKTTAGDLAVVVRAGQMAWARLGAVTQDEEHEETTLVAAPPWQDRGGGPFFLGRTRVHSHFVAQARVLGWTDNRTPLSGRRIALDSPLFGMKIGRPLIVTNGTMAMETTLADLDSQGTWLHLADDLPTGTTAGNLEILGNVVASGHGEARPWRVLGSGDGTRSHQSFTLEVEDLAFVADVTMSSGVRAALELAVAGETWTQVSSLKDSGPSDAHYQVRIDEDNHAVIVFGDGRHGRRLPSGGNNIRVRFRQGVGAAGNLDPGSLVKPVKPHPLLETVLQPLASGGGNDRESRADLRKNAPASLLALDRAVSLEDCAQLARSHPSVWQAQAFRLAPGLGRRERLEVVVMAAGGGTLAAPLKTTLQAWLAARTQPGVMVTVQDYVRVRFRLTVTVRVRSTVDSQTVKEAVTAALTTTFDEQHRGLGQPLYRGEIYKVVDGVAGVENSSCAISLPWPQSGVAPADRPQAALIGAAVIALRPSPRQCLVFDATAFTVMIENYEESLA</sequence>
<reference evidence="1 2" key="1">
    <citation type="journal article" date="2011" name="Stand. Genomic Sci.">
        <title>Complete genome sequence of Desulfobulbus propionicus type strain (1pr3).</title>
        <authorList>
            <person name="Pagani I."/>
            <person name="Lapidus A."/>
            <person name="Nolan M."/>
            <person name="Lucas S."/>
            <person name="Hammon N."/>
            <person name="Deshpande S."/>
            <person name="Cheng J.F."/>
            <person name="Chertkov O."/>
            <person name="Davenport K."/>
            <person name="Tapia R."/>
            <person name="Han C."/>
            <person name="Goodwin L."/>
            <person name="Pitluck S."/>
            <person name="Liolios K."/>
            <person name="Mavromatis K."/>
            <person name="Ivanova N."/>
            <person name="Mikhailova N."/>
            <person name="Pati A."/>
            <person name="Chen A."/>
            <person name="Palaniappan K."/>
            <person name="Land M."/>
            <person name="Hauser L."/>
            <person name="Chang Y.J."/>
            <person name="Jeffries C.D."/>
            <person name="Detter J.C."/>
            <person name="Brambilla E."/>
            <person name="Kannan K.P."/>
            <person name="Djao O.D."/>
            <person name="Rohde M."/>
            <person name="Pukall R."/>
            <person name="Spring S."/>
            <person name="Goker M."/>
            <person name="Sikorski J."/>
            <person name="Woyke T."/>
            <person name="Bristow J."/>
            <person name="Eisen J.A."/>
            <person name="Markowitz V."/>
            <person name="Hugenholtz P."/>
            <person name="Kyrpides N.C."/>
            <person name="Klenk H.P."/>
        </authorList>
    </citation>
    <scope>NUCLEOTIDE SEQUENCE [LARGE SCALE GENOMIC DNA]</scope>
    <source>
        <strain evidence="2">ATCC 33891 / DSM 2032 / 1pr3</strain>
    </source>
</reference>
<dbReference type="RefSeq" id="WP_015725914.1">
    <property type="nucleotide sequence ID" value="NC_014972.1"/>
</dbReference>
<name>A0A7U3YPX6_DESPD</name>
<accession>A0A7U3YPX6</accession>
<dbReference type="KEGG" id="dpr:Despr_3263"/>
<gene>
    <name evidence="1" type="ordered locus">Despr_3263</name>
</gene>
<protein>
    <submittedName>
        <fullName evidence="1">Baseplate J family protein</fullName>
    </submittedName>
</protein>
<organism evidence="1 2">
    <name type="scientific">Desulfobulbus propionicus (strain ATCC 33891 / DSM 2032 / VKM B-1956 / 1pr3)</name>
    <dbReference type="NCBI Taxonomy" id="577650"/>
    <lineage>
        <taxon>Bacteria</taxon>
        <taxon>Pseudomonadati</taxon>
        <taxon>Thermodesulfobacteriota</taxon>
        <taxon>Desulfobulbia</taxon>
        <taxon>Desulfobulbales</taxon>
        <taxon>Desulfobulbaceae</taxon>
        <taxon>Desulfobulbus</taxon>
    </lineage>
</organism>